<reference evidence="2 3" key="1">
    <citation type="submission" date="2015-07" db="EMBL/GenBank/DDBJ databases">
        <title>The genome of Melipona quadrifasciata.</title>
        <authorList>
            <person name="Pan H."/>
            <person name="Kapheim K."/>
        </authorList>
    </citation>
    <scope>NUCLEOTIDE SEQUENCE [LARGE SCALE GENOMIC DNA]</scope>
    <source>
        <strain evidence="2">0111107301</strain>
        <tissue evidence="2">Whole body</tissue>
    </source>
</reference>
<dbReference type="EMBL" id="KQ435760">
    <property type="protein sequence ID" value="KOX75582.1"/>
    <property type="molecule type" value="Genomic_DNA"/>
</dbReference>
<gene>
    <name evidence="2" type="ORF">WN51_12771</name>
</gene>
<feature type="region of interest" description="Disordered" evidence="1">
    <location>
        <begin position="79"/>
        <end position="110"/>
    </location>
</feature>
<evidence type="ECO:0000256" key="1">
    <source>
        <dbReference type="SAM" id="MobiDB-lite"/>
    </source>
</evidence>
<sequence>MMIDGFVKTLHDRISDAPGRLTLLALHRNPRATPNAKEKSDTAPFADIFPAKYLKHRIQYSKKDRRNVFYNNLSMNSRRENKKKGKCIKKSSNVDKRRKIRKEISLLQHR</sequence>
<organism evidence="2 3">
    <name type="scientific">Melipona quadrifasciata</name>
    <dbReference type="NCBI Taxonomy" id="166423"/>
    <lineage>
        <taxon>Eukaryota</taxon>
        <taxon>Metazoa</taxon>
        <taxon>Ecdysozoa</taxon>
        <taxon>Arthropoda</taxon>
        <taxon>Hexapoda</taxon>
        <taxon>Insecta</taxon>
        <taxon>Pterygota</taxon>
        <taxon>Neoptera</taxon>
        <taxon>Endopterygota</taxon>
        <taxon>Hymenoptera</taxon>
        <taxon>Apocrita</taxon>
        <taxon>Aculeata</taxon>
        <taxon>Apoidea</taxon>
        <taxon>Anthophila</taxon>
        <taxon>Apidae</taxon>
        <taxon>Melipona</taxon>
    </lineage>
</organism>
<proteinExistence type="predicted"/>
<feature type="compositionally biased region" description="Basic residues" evidence="1">
    <location>
        <begin position="80"/>
        <end position="89"/>
    </location>
</feature>
<evidence type="ECO:0000313" key="2">
    <source>
        <dbReference type="EMBL" id="KOX75582.1"/>
    </source>
</evidence>
<dbReference type="OrthoDB" id="7614467at2759"/>
<dbReference type="Proteomes" id="UP000053105">
    <property type="component" value="Unassembled WGS sequence"/>
</dbReference>
<dbReference type="AlphaFoldDB" id="A0A0N0U5P6"/>
<accession>A0A0N0U5P6</accession>
<protein>
    <submittedName>
        <fullName evidence="2">Uncharacterized protein</fullName>
    </submittedName>
</protein>
<evidence type="ECO:0000313" key="3">
    <source>
        <dbReference type="Proteomes" id="UP000053105"/>
    </source>
</evidence>
<name>A0A0N0U5P6_9HYME</name>
<keyword evidence="3" id="KW-1185">Reference proteome</keyword>